<feature type="domain" description="Methyl-accepting transducer" evidence="6">
    <location>
        <begin position="265"/>
        <end position="437"/>
    </location>
</feature>
<reference evidence="9 10" key="1">
    <citation type="submission" date="2006-02" db="EMBL/GenBank/DDBJ databases">
        <authorList>
            <person name="Pinhassi J."/>
            <person name="Pedros-Alio C."/>
            <person name="Ferriera S."/>
            <person name="Johnson J."/>
            <person name="Kravitz S."/>
            <person name="Halpern A."/>
            <person name="Remington K."/>
            <person name="Beeson K."/>
            <person name="Tran B."/>
            <person name="Rogers Y.-H."/>
            <person name="Friedman R."/>
            <person name="Venter J.C."/>
        </authorList>
    </citation>
    <scope>NUCLEOTIDE SEQUENCE [LARGE SCALE GENOMIC DNA]</scope>
    <source>
        <strain evidence="9 10">MED297</strain>
    </source>
</reference>
<name>A4BBS7_9GAMM</name>
<evidence type="ECO:0000256" key="3">
    <source>
        <dbReference type="ARBA" id="ARBA00029447"/>
    </source>
</evidence>
<evidence type="ECO:0000256" key="4">
    <source>
        <dbReference type="PROSITE-ProRule" id="PRU00284"/>
    </source>
</evidence>
<dbReference type="GO" id="GO:0004888">
    <property type="term" value="F:transmembrane signaling receptor activity"/>
    <property type="evidence" value="ECO:0007669"/>
    <property type="project" value="InterPro"/>
</dbReference>
<dbReference type="GO" id="GO:0006935">
    <property type="term" value="P:chemotaxis"/>
    <property type="evidence" value="ECO:0007669"/>
    <property type="project" value="InterPro"/>
</dbReference>
<dbReference type="HOGENOM" id="CLU_000445_107_26_6"/>
<dbReference type="PANTHER" id="PTHR32089">
    <property type="entry name" value="METHYL-ACCEPTING CHEMOTAXIS PROTEIN MCPB"/>
    <property type="match status" value="1"/>
</dbReference>
<evidence type="ECO:0000313" key="9">
    <source>
        <dbReference type="EMBL" id="EAR10412.1"/>
    </source>
</evidence>
<dbReference type="GO" id="GO:0016020">
    <property type="term" value="C:membrane"/>
    <property type="evidence" value="ECO:0007669"/>
    <property type="project" value="UniProtKB-SubCell"/>
</dbReference>
<comment type="subcellular location">
    <subcellularLocation>
        <location evidence="1">Membrane</location>
    </subcellularLocation>
</comment>
<dbReference type="PROSITE" id="PS50113">
    <property type="entry name" value="PAC"/>
    <property type="match status" value="1"/>
</dbReference>
<dbReference type="InterPro" id="IPR000700">
    <property type="entry name" value="PAS-assoc_C"/>
</dbReference>
<evidence type="ECO:0000259" key="8">
    <source>
        <dbReference type="PROSITE" id="PS50113"/>
    </source>
</evidence>
<dbReference type="InterPro" id="IPR001610">
    <property type="entry name" value="PAC"/>
</dbReference>
<dbReference type="SMART" id="SM00086">
    <property type="entry name" value="PAC"/>
    <property type="match status" value="1"/>
</dbReference>
<sequence length="437" mass="49071">MFGIFKRRSAEIERLRKELKVFSDVQSDLQSEMISFTVNKNGVLTDVNDNFCTSTGYYQKDVLGKPLKELLVPSSIAKPHCQKMLESIQLGRHWHGALQMMNKQGEESWFRCIFQPNPKSDAQNELISYASELTRTISGSIEKESMLTALKRSSAVIEFSLDGIILDANENFLNCVKYKKSEIVGQHHRIFCTAETAASQEYQAFWERLRSGEFVSDRFKRVDKHGQIIWLEATYNPIYDDQGNNYKVVKLATDITRQMEREFAISETSDIAYDVSKKTDADAANGMSVLQSTLEKVEGLSRQMENANREINNLDVQSEKVFALVDAIRGIAEQTSLLALNAAIEAARAGEQGRGFSVVADEVRKLASRTSDTTEQIIEVVTENKKLTKQSVSLIEASVEDAQQALQMSSEAGEVMKDIQKSAREVVEAVGQFKTTL</sequence>
<dbReference type="GO" id="GO:0007165">
    <property type="term" value="P:signal transduction"/>
    <property type="evidence" value="ECO:0007669"/>
    <property type="project" value="UniProtKB-KW"/>
</dbReference>
<dbReference type="Pfam" id="PF00015">
    <property type="entry name" value="MCPsignal"/>
    <property type="match status" value="1"/>
</dbReference>
<dbReference type="InterPro" id="IPR004089">
    <property type="entry name" value="MCPsignal_dom"/>
</dbReference>
<evidence type="ECO:0000259" key="6">
    <source>
        <dbReference type="PROSITE" id="PS50111"/>
    </source>
</evidence>
<evidence type="ECO:0000256" key="1">
    <source>
        <dbReference type="ARBA" id="ARBA00004370"/>
    </source>
</evidence>
<dbReference type="InterPro" id="IPR000014">
    <property type="entry name" value="PAS"/>
</dbReference>
<evidence type="ECO:0000256" key="2">
    <source>
        <dbReference type="ARBA" id="ARBA00023224"/>
    </source>
</evidence>
<proteinExistence type="inferred from homology"/>
<comment type="caution">
    <text evidence="9">The sequence shown here is derived from an EMBL/GenBank/DDBJ whole genome shotgun (WGS) entry which is preliminary data.</text>
</comment>
<dbReference type="SMART" id="SM00091">
    <property type="entry name" value="PAS"/>
    <property type="match status" value="2"/>
</dbReference>
<dbReference type="PROSITE" id="PS50111">
    <property type="entry name" value="CHEMOTAXIS_TRANSDUC_2"/>
    <property type="match status" value="1"/>
</dbReference>
<dbReference type="Proteomes" id="UP000005953">
    <property type="component" value="Unassembled WGS sequence"/>
</dbReference>
<evidence type="ECO:0000256" key="5">
    <source>
        <dbReference type="SAM" id="Coils"/>
    </source>
</evidence>
<dbReference type="SUPFAM" id="SSF58104">
    <property type="entry name" value="Methyl-accepting chemotaxis protein (MCP) signaling domain"/>
    <property type="match status" value="1"/>
</dbReference>
<keyword evidence="2 4" id="KW-0807">Transducer</keyword>
<dbReference type="STRING" id="314283.MED297_01285"/>
<dbReference type="SMART" id="SM00283">
    <property type="entry name" value="MA"/>
    <property type="match status" value="1"/>
</dbReference>
<comment type="similarity">
    <text evidence="3">Belongs to the methyl-accepting chemotaxis (MCP) protein family.</text>
</comment>
<dbReference type="AlphaFoldDB" id="A4BBS7"/>
<evidence type="ECO:0000313" key="10">
    <source>
        <dbReference type="Proteomes" id="UP000005953"/>
    </source>
</evidence>
<dbReference type="InterPro" id="IPR004090">
    <property type="entry name" value="Chemotax_Me-accpt_rcpt"/>
</dbReference>
<dbReference type="NCBIfam" id="TIGR00229">
    <property type="entry name" value="sensory_box"/>
    <property type="match status" value="2"/>
</dbReference>
<dbReference type="RefSeq" id="WP_008046631.1">
    <property type="nucleotide sequence ID" value="NZ_CH724153.1"/>
</dbReference>
<dbReference type="PANTHER" id="PTHR32089:SF112">
    <property type="entry name" value="LYSOZYME-LIKE PROTEIN-RELATED"/>
    <property type="match status" value="1"/>
</dbReference>
<keyword evidence="5" id="KW-0175">Coiled coil</keyword>
<evidence type="ECO:0000259" key="7">
    <source>
        <dbReference type="PROSITE" id="PS50112"/>
    </source>
</evidence>
<feature type="coiled-coil region" evidence="5">
    <location>
        <begin position="290"/>
        <end position="317"/>
    </location>
</feature>
<dbReference type="Gene3D" id="3.30.450.20">
    <property type="entry name" value="PAS domain"/>
    <property type="match status" value="2"/>
</dbReference>
<dbReference type="Gene3D" id="1.10.287.950">
    <property type="entry name" value="Methyl-accepting chemotaxis protein"/>
    <property type="match status" value="1"/>
</dbReference>
<gene>
    <name evidence="9" type="ORF">MED297_01285</name>
</gene>
<dbReference type="EMBL" id="AAOE01000004">
    <property type="protein sequence ID" value="EAR10412.1"/>
    <property type="molecule type" value="Genomic_DNA"/>
</dbReference>
<dbReference type="Pfam" id="PF13426">
    <property type="entry name" value="PAS_9"/>
    <property type="match status" value="1"/>
</dbReference>
<feature type="domain" description="PAC" evidence="8">
    <location>
        <begin position="215"/>
        <end position="267"/>
    </location>
</feature>
<dbReference type="InterPro" id="IPR035965">
    <property type="entry name" value="PAS-like_dom_sf"/>
</dbReference>
<dbReference type="PROSITE" id="PS50112">
    <property type="entry name" value="PAS"/>
    <property type="match status" value="1"/>
</dbReference>
<keyword evidence="10" id="KW-1185">Reference proteome</keyword>
<organism evidence="9 10">
    <name type="scientific">Reinekea blandensis MED297</name>
    <dbReference type="NCBI Taxonomy" id="314283"/>
    <lineage>
        <taxon>Bacteria</taxon>
        <taxon>Pseudomonadati</taxon>
        <taxon>Pseudomonadota</taxon>
        <taxon>Gammaproteobacteria</taxon>
        <taxon>Oceanospirillales</taxon>
        <taxon>Saccharospirillaceae</taxon>
        <taxon>Reinekea</taxon>
    </lineage>
</organism>
<feature type="domain" description="PAS" evidence="7">
    <location>
        <begin position="36"/>
        <end position="75"/>
    </location>
</feature>
<dbReference type="Pfam" id="PF08447">
    <property type="entry name" value="PAS_3"/>
    <property type="match status" value="1"/>
</dbReference>
<accession>A4BBS7</accession>
<dbReference type="CDD" id="cd00130">
    <property type="entry name" value="PAS"/>
    <property type="match status" value="2"/>
</dbReference>
<protein>
    <submittedName>
        <fullName evidence="9">Putative chemotaxis transducer</fullName>
    </submittedName>
</protein>
<dbReference type="SUPFAM" id="SSF55785">
    <property type="entry name" value="PYP-like sensor domain (PAS domain)"/>
    <property type="match status" value="2"/>
</dbReference>
<dbReference type="InterPro" id="IPR013655">
    <property type="entry name" value="PAS_fold_3"/>
</dbReference>
<dbReference type="PRINTS" id="PR00260">
    <property type="entry name" value="CHEMTRNSDUCR"/>
</dbReference>